<evidence type="ECO:0000256" key="1">
    <source>
        <dbReference type="SAM" id="MobiDB-lite"/>
    </source>
</evidence>
<gene>
    <name evidence="3" type="ORF">AVDCRST_MAG28-585</name>
</gene>
<dbReference type="EMBL" id="CADCVE010000016">
    <property type="protein sequence ID" value="CAA9444729.1"/>
    <property type="molecule type" value="Genomic_DNA"/>
</dbReference>
<proteinExistence type="predicted"/>
<accession>A0A6J4QM42</accession>
<evidence type="ECO:0000313" key="3">
    <source>
        <dbReference type="EMBL" id="CAA9444729.1"/>
    </source>
</evidence>
<protein>
    <recommendedName>
        <fullName evidence="2">RepB-like DNA primase domain-containing protein</fullName>
    </recommendedName>
</protein>
<dbReference type="AlphaFoldDB" id="A0A6J4QM42"/>
<dbReference type="Pfam" id="PF16793">
    <property type="entry name" value="RepB_primase"/>
    <property type="match status" value="1"/>
</dbReference>
<name>A0A6J4QM42_9ACTN</name>
<dbReference type="InterPro" id="IPR039459">
    <property type="entry name" value="RepB-like_DNA_primase_dom"/>
</dbReference>
<dbReference type="Pfam" id="PF13148">
    <property type="entry name" value="DUF3987"/>
    <property type="match status" value="1"/>
</dbReference>
<sequence>MSGATDNTEVTRFWRHLFGGQKAQLMVWTGIRAEDGSIPKETIRSNVFNYPSAAESAATWGLEKSREGREVYFCVHLLTKPKRIKENASAVRSLWGDLDGAEVPNGKLKPTAVVESSPGRFHCYWRLTDEIPPETAEDLSKRIAAVINADPSGFDLTQLLRVPGTKNHKYEGAPMVRLKGLASDRSYSVAGLDELLPTGEKPKTQYQPSEDNVDEPPVVLSPEALKVWWGEAPRLKKNGEIDRSATLLYIGRVLYDAGANRRVVVESVRERDRTLGFDKYIDNRDGGQREYQRIFETLAESGRNSRVSVIIGGREPKAAKNEWPKMDEAAYRGIFGDIVEVVEPHTEGDPVAVATGALVATGNAMGRGPYMQIGATKHRTNLDIAHVGETAKGRKGSAWNPVKDIHHAADRHWTENRILSGLSSGEGLINEVRDPVQVPDKDGNMKTVDPGVKDKRLLVMEGELSQVLKVMKREGNTLSPVMRNAWDGETLRTMVKHSPHRATDPHISIAGHITLSELTRYLTETEMANGLANRFMWFLVRRSKSLPFGGDWHTVNLASITSKLVGILEYANRDVRMTWGDDARSLWCEAYEVLTEDRAGMFGAITARAEAQTLRLAMIYALADYSQEIRRSHVESALAVWEYAEASALYVFGEATGDPDADKVFSALKDLESGMTRTEVSELFGRNKTRQDLDRIREALIKAGKLRVSLNTENGSKKPVERWQAA</sequence>
<dbReference type="Gene3D" id="3.30.70.1790">
    <property type="entry name" value="RepB DNA-primase, N-terminal domain"/>
    <property type="match status" value="1"/>
</dbReference>
<reference evidence="3" key="1">
    <citation type="submission" date="2020-02" db="EMBL/GenBank/DDBJ databases">
        <authorList>
            <person name="Meier V. D."/>
        </authorList>
    </citation>
    <scope>NUCLEOTIDE SEQUENCE</scope>
    <source>
        <strain evidence="3">AVDCRST_MAG28</strain>
    </source>
</reference>
<organism evidence="3">
    <name type="scientific">uncultured Rubrobacteraceae bacterium</name>
    <dbReference type="NCBI Taxonomy" id="349277"/>
    <lineage>
        <taxon>Bacteria</taxon>
        <taxon>Bacillati</taxon>
        <taxon>Actinomycetota</taxon>
        <taxon>Rubrobacteria</taxon>
        <taxon>Rubrobacterales</taxon>
        <taxon>Rubrobacteraceae</taxon>
        <taxon>environmental samples</taxon>
    </lineage>
</organism>
<feature type="domain" description="RepB-like DNA primase" evidence="2">
    <location>
        <begin position="108"/>
        <end position="180"/>
    </location>
</feature>
<dbReference type="InterPro" id="IPR025048">
    <property type="entry name" value="DUF3987"/>
</dbReference>
<evidence type="ECO:0000259" key="2">
    <source>
        <dbReference type="Pfam" id="PF16793"/>
    </source>
</evidence>
<feature type="region of interest" description="Disordered" evidence="1">
    <location>
        <begin position="198"/>
        <end position="217"/>
    </location>
</feature>